<dbReference type="RefSeq" id="WP_269315482.1">
    <property type="nucleotide sequence ID" value="NZ_CP098251.1"/>
</dbReference>
<organism evidence="1">
    <name type="scientific">Oxalobacter aliiformigenes</name>
    <dbReference type="NCBI Taxonomy" id="2946593"/>
    <lineage>
        <taxon>Bacteria</taxon>
        <taxon>Pseudomonadati</taxon>
        <taxon>Pseudomonadota</taxon>
        <taxon>Betaproteobacteria</taxon>
        <taxon>Burkholderiales</taxon>
        <taxon>Oxalobacteraceae</taxon>
        <taxon>Oxalobacter</taxon>
    </lineage>
</organism>
<proteinExistence type="predicted"/>
<reference evidence="1" key="1">
    <citation type="journal article" date="2022" name="Front. Microbiol.">
        <title>New perspectives on an old grouping: The genomic and phenotypic variability of Oxalobacter formigenes and the implications for calcium oxalate stone prevention.</title>
        <authorList>
            <person name="Chmiel J.A."/>
            <person name="Carr C."/>
            <person name="Stuivenberg G.A."/>
            <person name="Venema R."/>
            <person name="Chanyi R.M."/>
            <person name="Al K.F."/>
            <person name="Giguere D."/>
            <person name="Say H."/>
            <person name="Akouris P.P."/>
            <person name="Dominguez Romero S.A."/>
            <person name="Kwong A."/>
            <person name="Tai V."/>
            <person name="Koval S.F."/>
            <person name="Razvi H."/>
            <person name="Bjazevic J."/>
            <person name="Burton J.P."/>
        </authorList>
    </citation>
    <scope>NUCLEOTIDE SEQUENCE</scope>
    <source>
        <strain evidence="1">OxK</strain>
    </source>
</reference>
<protein>
    <submittedName>
        <fullName evidence="1">Uncharacterized protein</fullName>
    </submittedName>
</protein>
<gene>
    <name evidence="1" type="ORF">NB646_05800</name>
</gene>
<sequence length="122" mass="13346">MDELQKAPGVLKQMYGIDLAMEGECFCLGCGWMPAIRIHLLARFGLWEIPMGGGLIPLECCGTEFSFRFRNVTGDQPFRLDALTVYYERVGGVMSLVFVRPEAGGHGNLAIRRSGSGFPAGD</sequence>
<accession>A0A9E9LCG2</accession>
<dbReference type="Proteomes" id="UP001164819">
    <property type="component" value="Chromosome"/>
</dbReference>
<name>A0A9E9LCG2_9BURK</name>
<dbReference type="AlphaFoldDB" id="A0A9E9LCG2"/>
<dbReference type="EMBL" id="CP098251">
    <property type="protein sequence ID" value="WAV90387.1"/>
    <property type="molecule type" value="Genomic_DNA"/>
</dbReference>
<evidence type="ECO:0000313" key="1">
    <source>
        <dbReference type="EMBL" id="WAV90387.1"/>
    </source>
</evidence>